<proteinExistence type="predicted"/>
<protein>
    <submittedName>
        <fullName evidence="1">Uncharacterized protein</fullName>
    </submittedName>
</protein>
<dbReference type="RefSeq" id="WP_228855067.1">
    <property type="nucleotide sequence ID" value="NZ_AP024086.1"/>
</dbReference>
<dbReference type="EMBL" id="AP024086">
    <property type="protein sequence ID" value="BCL62737.1"/>
    <property type="molecule type" value="Genomic_DNA"/>
</dbReference>
<organism evidence="1 2">
    <name type="scientific">Desulfomarina profundi</name>
    <dbReference type="NCBI Taxonomy" id="2772557"/>
    <lineage>
        <taxon>Bacteria</taxon>
        <taxon>Pseudomonadati</taxon>
        <taxon>Thermodesulfobacteriota</taxon>
        <taxon>Desulfobulbia</taxon>
        <taxon>Desulfobulbales</taxon>
        <taxon>Desulfobulbaceae</taxon>
        <taxon>Desulfomarina</taxon>
    </lineage>
</organism>
<reference evidence="1" key="1">
    <citation type="submission" date="2020-09" db="EMBL/GenBank/DDBJ databases">
        <title>Desulfogranum mesoprofundum gen. nov., sp. nov., a novel mesophilic, sulfate-reducing chemolithoautotroph isolated from a deep-sea hydrothermal vent chimney in the Suiyo Seamount.</title>
        <authorList>
            <person name="Hashimoto Y."/>
            <person name="Nakagawa S."/>
        </authorList>
    </citation>
    <scope>NUCLEOTIDE SEQUENCE</scope>
    <source>
        <strain evidence="1">KT2</strain>
    </source>
</reference>
<name>A0A8D5JNJ4_9BACT</name>
<gene>
    <name evidence="1" type="ORF">DGMP_34300</name>
</gene>
<dbReference type="KEGG" id="dbk:DGMP_34300"/>
<evidence type="ECO:0000313" key="2">
    <source>
        <dbReference type="Proteomes" id="UP000826725"/>
    </source>
</evidence>
<accession>A0A8D5JNJ4</accession>
<dbReference type="AlphaFoldDB" id="A0A8D5JNJ4"/>
<evidence type="ECO:0000313" key="1">
    <source>
        <dbReference type="EMBL" id="BCL62737.1"/>
    </source>
</evidence>
<dbReference type="Proteomes" id="UP000826725">
    <property type="component" value="Chromosome"/>
</dbReference>
<sequence>MDLVDLIAEKRFLGQEFLTWLWWKSEERGGTVLLPESGDIAVVFEKHMLLEFGEGETTEKIICSGLQAELQEARTGLKMGKKLEQARIVLTKDDYEFSFTLAAGLMEFRNVRLPKTEITEGRGRITVKKLKG</sequence>
<keyword evidence="2" id="KW-1185">Reference proteome</keyword>